<evidence type="ECO:0000256" key="2">
    <source>
        <dbReference type="ARBA" id="ARBA00022801"/>
    </source>
</evidence>
<feature type="modified residue" description="N6-(pyridoxal phosphate)lysine" evidence="4">
    <location>
        <position position="235"/>
    </location>
</feature>
<dbReference type="PIRSF" id="PIRSF038800">
    <property type="entry name" value="KYNU"/>
    <property type="match status" value="1"/>
</dbReference>
<evidence type="ECO:0000256" key="4">
    <source>
        <dbReference type="HAMAP-Rule" id="MF_01970"/>
    </source>
</evidence>
<evidence type="ECO:0000256" key="3">
    <source>
        <dbReference type="ARBA" id="ARBA00022898"/>
    </source>
</evidence>
<comment type="caution">
    <text evidence="4">Lacks conserved residue(s) required for the propagation of feature annotation.</text>
</comment>
<dbReference type="Pfam" id="PF22580">
    <property type="entry name" value="KYNU_C"/>
    <property type="match status" value="1"/>
</dbReference>
<feature type="binding site" evidence="4">
    <location>
        <position position="234"/>
    </location>
    <ligand>
        <name>pyridoxal 5'-phosphate</name>
        <dbReference type="ChEBI" id="CHEBI:597326"/>
    </ligand>
</feature>
<keyword evidence="7" id="KW-1185">Reference proteome</keyword>
<feature type="binding site" evidence="4">
    <location>
        <begin position="132"/>
        <end position="135"/>
    </location>
    <ligand>
        <name>pyridoxal 5'-phosphate</name>
        <dbReference type="ChEBI" id="CHEBI:597326"/>
    </ligand>
</feature>
<dbReference type="EC" id="3.7.1.3" evidence="4 5"/>
<proteinExistence type="inferred from homology"/>
<dbReference type="InterPro" id="IPR015424">
    <property type="entry name" value="PyrdxlP-dep_Trfase"/>
</dbReference>
<protein>
    <recommendedName>
        <fullName evidence="4 5">Kynureninase</fullName>
        <ecNumber evidence="4 5">3.7.1.3</ecNumber>
    </recommendedName>
    <alternativeName>
        <fullName evidence="4">L-kynurenine hydrolase</fullName>
    </alternativeName>
</protein>
<organism evidence="6 7">
    <name type="scientific">Arthrobacter mangrovi</name>
    <dbReference type="NCBI Taxonomy" id="2966350"/>
    <lineage>
        <taxon>Bacteria</taxon>
        <taxon>Bacillati</taxon>
        <taxon>Actinomycetota</taxon>
        <taxon>Actinomycetes</taxon>
        <taxon>Micrococcales</taxon>
        <taxon>Micrococcaceae</taxon>
        <taxon>Arthrobacter</taxon>
    </lineage>
</organism>
<dbReference type="Proteomes" id="UP001209654">
    <property type="component" value="Unassembled WGS sequence"/>
</dbReference>
<feature type="binding site" evidence="4">
    <location>
        <position position="105"/>
    </location>
    <ligand>
        <name>pyridoxal 5'-phosphate</name>
        <dbReference type="ChEBI" id="CHEBI:597326"/>
    </ligand>
</feature>
<dbReference type="EMBL" id="BRVS01000007">
    <property type="protein sequence ID" value="GLB67282.1"/>
    <property type="molecule type" value="Genomic_DNA"/>
</dbReference>
<comment type="pathway">
    <text evidence="4 5">Cofactor biosynthesis; NAD(+) biosynthesis; quinolinate from L-kynurenine: step 2/3.</text>
</comment>
<comment type="cofactor">
    <cofactor evidence="4 5">
        <name>pyridoxal 5'-phosphate</name>
        <dbReference type="ChEBI" id="CHEBI:597326"/>
    </cofactor>
</comment>
<dbReference type="HAMAP" id="MF_01970">
    <property type="entry name" value="Kynureninase"/>
    <property type="match status" value="1"/>
</dbReference>
<comment type="similarity">
    <text evidence="4 5">Belongs to the kynureninase family.</text>
</comment>
<dbReference type="RefSeq" id="WP_264795423.1">
    <property type="nucleotide sequence ID" value="NZ_BRVS01000007.1"/>
</dbReference>
<evidence type="ECO:0000256" key="1">
    <source>
        <dbReference type="ARBA" id="ARBA00022642"/>
    </source>
</evidence>
<evidence type="ECO:0000313" key="7">
    <source>
        <dbReference type="Proteomes" id="UP001209654"/>
    </source>
</evidence>
<sequence>MTDAATLPSRARRLDAEDPLARYRARFIGHDDPAVPAYLDGNSLGRPLAASVQRVQELMVEQWGGRLIRGWDEGWLELPAQLGDELGRTALGAAPGQCLIADSTTVLLYKLIHAALSARPGRHRVVIDRDNFPTDRYVLEGIAAERGLELDWLEVPYDGGADVELVRSVTGDQTALVVLSHVAYRSGHLADMRAITEAVHDTGALVLWDLCHSVGVVPVELDAWEVDLAVGCSYKYLNGGPGAPAWLYVRRGHQQLTQPIQGWLGSEDPFGMGQGYSPAAGIRRFASGTPPIIGMTAIADMVALIGEAGIGAIREKSTALTQFALEATDALLAPHGVVLASPRNPEQRGSHLTIDHPAFRKITARLWERGIIPDYRNPNGLRLGLSPLSTGFEEVYRGVSAIAEELAGD</sequence>
<dbReference type="InterPro" id="IPR010111">
    <property type="entry name" value="Kynureninase"/>
</dbReference>
<comment type="catalytic activity">
    <reaction evidence="5">
        <text>3-hydroxy-L-kynurenine + H2O = 3-hydroxyanthranilate + L-alanine + H(+)</text>
        <dbReference type="Rhea" id="RHEA:25143"/>
        <dbReference type="ChEBI" id="CHEBI:15377"/>
        <dbReference type="ChEBI" id="CHEBI:15378"/>
        <dbReference type="ChEBI" id="CHEBI:36559"/>
        <dbReference type="ChEBI" id="CHEBI:57972"/>
        <dbReference type="ChEBI" id="CHEBI:58125"/>
        <dbReference type="EC" id="3.7.1.3"/>
    </reaction>
</comment>
<reference evidence="6 7" key="1">
    <citation type="journal article" date="2023" name="Int. J. Syst. Evol. Microbiol.">
        <title>Arthrobacter mangrovi sp. nov., an actinobacterium isolated from the rhizosphere of a mangrove.</title>
        <authorList>
            <person name="Hamada M."/>
            <person name="Saitou S."/>
            <person name="Enomoto N."/>
            <person name="Nanri K."/>
            <person name="Hidaka K."/>
            <person name="Miura T."/>
            <person name="Tamura T."/>
        </authorList>
    </citation>
    <scope>NUCLEOTIDE SEQUENCE [LARGE SCALE GENOMIC DNA]</scope>
    <source>
        <strain evidence="6 7">NBRC 112813</strain>
    </source>
</reference>
<comment type="pathway">
    <text evidence="4 5">Amino-acid degradation; L-kynurenine degradation; L-alanine and anthranilate from L-kynurenine: step 1/1.</text>
</comment>
<keyword evidence="2 4" id="KW-0378">Hydrolase</keyword>
<feature type="binding site" evidence="4">
    <location>
        <position position="209"/>
    </location>
    <ligand>
        <name>pyridoxal 5'-phosphate</name>
        <dbReference type="ChEBI" id="CHEBI:597326"/>
    </ligand>
</feature>
<comment type="subunit">
    <text evidence="4 5">Homodimer.</text>
</comment>
<accession>A0ABQ5MTH7</accession>
<keyword evidence="1 4" id="KW-0662">Pyridine nucleotide biosynthesis</keyword>
<comment type="caution">
    <text evidence="6">The sequence shown here is derived from an EMBL/GenBank/DDBJ whole genome shotgun (WGS) entry which is preliminary data.</text>
</comment>
<gene>
    <name evidence="4" type="primary">kynU</name>
    <name evidence="6" type="ORF">AHIS1636_17220</name>
</gene>
<dbReference type="Gene3D" id="3.90.1150.10">
    <property type="entry name" value="Aspartate Aminotransferase, domain 1"/>
    <property type="match status" value="1"/>
</dbReference>
<comment type="function">
    <text evidence="4 5">Catalyzes the cleavage of L-kynurenine (L-Kyn) and L-3-hydroxykynurenine (L-3OHKyn) into anthranilic acid (AA) and 3-hydroxyanthranilic acid (3-OHAA), respectively.</text>
</comment>
<evidence type="ECO:0000256" key="5">
    <source>
        <dbReference type="PIRNR" id="PIRNR038800"/>
    </source>
</evidence>
<evidence type="ECO:0000313" key="6">
    <source>
        <dbReference type="EMBL" id="GLB67282.1"/>
    </source>
</evidence>
<keyword evidence="3 4" id="KW-0663">Pyridoxal phosphate</keyword>
<name>A0ABQ5MTH7_9MICC</name>
<feature type="binding site" evidence="4">
    <location>
        <position position="104"/>
    </location>
    <ligand>
        <name>pyridoxal 5'-phosphate</name>
        <dbReference type="ChEBI" id="CHEBI:597326"/>
    </ligand>
</feature>
<dbReference type="Gene3D" id="3.40.640.10">
    <property type="entry name" value="Type I PLP-dependent aspartate aminotransferase-like (Major domain)"/>
    <property type="match status" value="1"/>
</dbReference>
<comment type="catalytic activity">
    <reaction evidence="4 5">
        <text>L-kynurenine + H2O = anthranilate + L-alanine + H(+)</text>
        <dbReference type="Rhea" id="RHEA:16813"/>
        <dbReference type="ChEBI" id="CHEBI:15377"/>
        <dbReference type="ChEBI" id="CHEBI:15378"/>
        <dbReference type="ChEBI" id="CHEBI:16567"/>
        <dbReference type="ChEBI" id="CHEBI:57959"/>
        <dbReference type="ChEBI" id="CHEBI:57972"/>
        <dbReference type="EC" id="3.7.1.3"/>
    </reaction>
</comment>
<feature type="binding site" evidence="4">
    <location>
        <position position="263"/>
    </location>
    <ligand>
        <name>pyridoxal 5'-phosphate</name>
        <dbReference type="ChEBI" id="CHEBI:597326"/>
    </ligand>
</feature>
<dbReference type="PANTHER" id="PTHR14084">
    <property type="entry name" value="KYNURENINASE"/>
    <property type="match status" value="1"/>
</dbReference>
<dbReference type="SUPFAM" id="SSF53383">
    <property type="entry name" value="PLP-dependent transferases"/>
    <property type="match status" value="1"/>
</dbReference>
<feature type="binding site" evidence="4">
    <location>
        <position position="212"/>
    </location>
    <ligand>
        <name>pyridoxal 5'-phosphate</name>
        <dbReference type="ChEBI" id="CHEBI:597326"/>
    </ligand>
</feature>
<dbReference type="InterPro" id="IPR015422">
    <property type="entry name" value="PyrdxlP-dep_Trfase_small"/>
</dbReference>
<dbReference type="PANTHER" id="PTHR14084:SF0">
    <property type="entry name" value="KYNURENINASE"/>
    <property type="match status" value="1"/>
</dbReference>
<feature type="binding site" evidence="4">
    <location>
        <position position="289"/>
    </location>
    <ligand>
        <name>pyridoxal 5'-phosphate</name>
        <dbReference type="ChEBI" id="CHEBI:597326"/>
    </ligand>
</feature>
<dbReference type="InterPro" id="IPR015421">
    <property type="entry name" value="PyrdxlP-dep_Trfase_major"/>
</dbReference>